<dbReference type="EC" id="6.3.2.31" evidence="9"/>
<evidence type="ECO:0000313" key="9">
    <source>
        <dbReference type="EMBL" id="RSN74362.1"/>
    </source>
</evidence>
<gene>
    <name evidence="9" type="primary">cofE</name>
    <name evidence="9" type="ORF">D6D85_08315</name>
</gene>
<keyword evidence="4" id="KW-0460">Magnesium</keyword>
<dbReference type="AlphaFoldDB" id="A0A3R9X3D9"/>
<name>A0A3R9X3D9_9CREN</name>
<evidence type="ECO:0000259" key="8">
    <source>
        <dbReference type="Pfam" id="PF01996"/>
    </source>
</evidence>
<keyword evidence="2" id="KW-0479">Metal-binding</keyword>
<evidence type="ECO:0000256" key="1">
    <source>
        <dbReference type="ARBA" id="ARBA00022598"/>
    </source>
</evidence>
<dbReference type="NCBIfam" id="TIGR01916">
    <property type="entry name" value="F420_cofE"/>
    <property type="match status" value="1"/>
</dbReference>
<dbReference type="Pfam" id="PF01996">
    <property type="entry name" value="F420_ligase"/>
    <property type="match status" value="1"/>
</dbReference>
<evidence type="ECO:0000256" key="7">
    <source>
        <dbReference type="ARBA" id="ARBA00023211"/>
    </source>
</evidence>
<evidence type="ECO:0000256" key="3">
    <source>
        <dbReference type="ARBA" id="ARBA00022741"/>
    </source>
</evidence>
<dbReference type="SUPFAM" id="SSF144010">
    <property type="entry name" value="CofE-like"/>
    <property type="match status" value="1"/>
</dbReference>
<feature type="domain" description="Coenzyme F420:L-glutamate ligase-like" evidence="8">
    <location>
        <begin position="14"/>
        <end position="225"/>
    </location>
</feature>
<keyword evidence="3" id="KW-0547">Nucleotide-binding</keyword>
<comment type="caution">
    <text evidence="9">The sequence shown here is derived from an EMBL/GenBank/DDBJ whole genome shotgun (WGS) entry which is preliminary data.</text>
</comment>
<evidence type="ECO:0000256" key="2">
    <source>
        <dbReference type="ARBA" id="ARBA00022723"/>
    </source>
</evidence>
<accession>A0A3R9X3D9</accession>
<dbReference type="GO" id="GO:0046872">
    <property type="term" value="F:metal ion binding"/>
    <property type="evidence" value="ECO:0007669"/>
    <property type="project" value="UniProtKB-KW"/>
</dbReference>
<dbReference type="GO" id="GO:0052618">
    <property type="term" value="F:coenzyme F420-0:L-glutamate ligase activity"/>
    <property type="evidence" value="ECO:0007669"/>
    <property type="project" value="UniProtKB-EC"/>
</dbReference>
<dbReference type="GO" id="GO:0005525">
    <property type="term" value="F:GTP binding"/>
    <property type="evidence" value="ECO:0007669"/>
    <property type="project" value="UniProtKB-KW"/>
</dbReference>
<dbReference type="PANTHER" id="PTHR47917:SF2">
    <property type="entry name" value="COENZYME F420:L-GLUTAMATE LIGASE-LIKE DOMAIN-CONTAINING PROTEIN"/>
    <property type="match status" value="1"/>
</dbReference>
<dbReference type="Gene3D" id="3.90.1660.10">
    <property type="entry name" value="CofE-like domain"/>
    <property type="match status" value="1"/>
</dbReference>
<keyword evidence="10" id="KW-1185">Reference proteome</keyword>
<keyword evidence="1 9" id="KW-0436">Ligase</keyword>
<dbReference type="PANTHER" id="PTHR47917">
    <property type="match status" value="1"/>
</dbReference>
<evidence type="ECO:0000256" key="4">
    <source>
        <dbReference type="ARBA" id="ARBA00022842"/>
    </source>
</evidence>
<evidence type="ECO:0000256" key="5">
    <source>
        <dbReference type="ARBA" id="ARBA00022958"/>
    </source>
</evidence>
<evidence type="ECO:0000256" key="6">
    <source>
        <dbReference type="ARBA" id="ARBA00023134"/>
    </source>
</evidence>
<reference evidence="9 10" key="1">
    <citation type="submission" date="2018-10" db="EMBL/GenBank/DDBJ databases">
        <title>Co-occurring genomic capacity for anaerobic methane metabolism and dissimilatory sulfite reduction discovered in the Korarchaeota.</title>
        <authorList>
            <person name="Mckay L.J."/>
            <person name="Dlakic M."/>
            <person name="Fields M.W."/>
            <person name="Delmont T.O."/>
            <person name="Eren A.M."/>
            <person name="Jay Z.J."/>
            <person name="Klingelsmith K.B."/>
            <person name="Rusch D.B."/>
            <person name="Inskeep W.P."/>
        </authorList>
    </citation>
    <scope>NUCLEOTIDE SEQUENCE [LARGE SCALE GENOMIC DNA]</scope>
    <source>
        <strain evidence="9 10">MDKW</strain>
    </source>
</reference>
<proteinExistence type="predicted"/>
<keyword evidence="6" id="KW-0342">GTP-binding</keyword>
<keyword evidence="5" id="KW-0630">Potassium</keyword>
<dbReference type="EMBL" id="RCOS01000096">
    <property type="protein sequence ID" value="RSN74362.1"/>
    <property type="molecule type" value="Genomic_DNA"/>
</dbReference>
<organism evidence="9 10">
    <name type="scientific">Candidatus Methanodesulfokora washburnensis</name>
    <dbReference type="NCBI Taxonomy" id="2478471"/>
    <lineage>
        <taxon>Archaea</taxon>
        <taxon>Thermoproteota</taxon>
        <taxon>Candidatus Korarchaeia</taxon>
        <taxon>Candidatus Korarchaeia incertae sedis</taxon>
        <taxon>Candidatus Methanodesulfokora</taxon>
    </lineage>
</organism>
<keyword evidence="7" id="KW-0464">Manganese</keyword>
<protein>
    <submittedName>
        <fullName evidence="9">Coenzyme F420-0:L-glutamate ligase</fullName>
        <ecNumber evidence="9">6.3.2.31</ecNumber>
    </submittedName>
</protein>
<dbReference type="Gene3D" id="3.30.1330.100">
    <property type="entry name" value="CofE-like"/>
    <property type="match status" value="1"/>
</dbReference>
<dbReference type="InterPro" id="IPR002847">
    <property type="entry name" value="F420-0_gamma-glut_ligase-dom"/>
</dbReference>
<dbReference type="InterPro" id="IPR008225">
    <property type="entry name" value="F420-0_g-glutamyl_ligase"/>
</dbReference>
<dbReference type="Proteomes" id="UP000277582">
    <property type="component" value="Unassembled WGS sequence"/>
</dbReference>
<sequence>MPFRGGEQVEVIPIKSSVISKGDDVVSILLSKCKVEDGDIIAIADKAIAAAQGRFIRYEDIKPSDRAVELAKESGLEPGFVELVLRNSDIVFGTAYRTLLTLKNGILVANAGIDHKNAPKGYAALWPEDPNKEADRIREEIERRTGKKVGVIIVDSKLSPLRMGTTGFALGMSGFKGIRDFRGKRDIYGKKILMTVMNLADALAAAAHIFMGEGDDLVPFVLIRGAPVEMGQFNPDELKIEPEKCVYFRPLYLSRLTERSTS</sequence>
<evidence type="ECO:0000313" key="10">
    <source>
        <dbReference type="Proteomes" id="UP000277582"/>
    </source>
</evidence>